<dbReference type="CDD" id="cd00093">
    <property type="entry name" value="HTH_XRE"/>
    <property type="match status" value="1"/>
</dbReference>
<dbReference type="InterPro" id="IPR001387">
    <property type="entry name" value="Cro/C1-type_HTH"/>
</dbReference>
<proteinExistence type="predicted"/>
<accession>A0ABV6VWX3</accession>
<dbReference type="RefSeq" id="WP_380537002.1">
    <property type="nucleotide sequence ID" value="NZ_JBHFAB010000011.1"/>
</dbReference>
<evidence type="ECO:0000313" key="1">
    <source>
        <dbReference type="EMBL" id="MFC1418203.1"/>
    </source>
</evidence>
<keyword evidence="2" id="KW-1185">Reference proteome</keyword>
<dbReference type="InterPro" id="IPR011990">
    <property type="entry name" value="TPR-like_helical_dom_sf"/>
</dbReference>
<evidence type="ECO:0000313" key="2">
    <source>
        <dbReference type="Proteomes" id="UP001592531"/>
    </source>
</evidence>
<name>A0ABV6VWX3_9ACTN</name>
<comment type="caution">
    <text evidence="1">The sequence shown here is derived from an EMBL/GenBank/DDBJ whole genome shotgun (WGS) entry which is preliminary data.</text>
</comment>
<reference evidence="1 2" key="1">
    <citation type="submission" date="2024-09" db="EMBL/GenBank/DDBJ databases">
        <authorList>
            <person name="Lee S.D."/>
        </authorList>
    </citation>
    <scope>NUCLEOTIDE SEQUENCE [LARGE SCALE GENOMIC DNA]</scope>
    <source>
        <strain evidence="1 2">N8-3</strain>
    </source>
</reference>
<gene>
    <name evidence="1" type="ORF">ACEZDE_16390</name>
</gene>
<dbReference type="EMBL" id="JBHFAB010000011">
    <property type="protein sequence ID" value="MFC1418203.1"/>
    <property type="molecule type" value="Genomic_DNA"/>
</dbReference>
<protein>
    <submittedName>
        <fullName evidence="1">XRE family transcriptional regulator</fullName>
    </submittedName>
</protein>
<sequence length="420" mass="45518">MGDNTVLRDRIEHLGLTRTELARQMNLAIEGLTGRFGTVSERTIHDLLTRTRWPHAKQRAALRAVFGCPAEELGFTPPGSHHPPAPTENDVLRRTFLNATTGTAVAAVSFISAPRRIGSGDIQRLQSQFANIIASDHRVGGTTSIETQAVALADQALALQQQGAASQRIRSGLYASAASFTSSAMWAAIDGRRFDAAQQHLERAASLAAMSGDASIAFRIWSHAGTLYRHLGRAADGLAANNVARNSSISRRDPLFASLGHARHAAILGLTGDTAAVERAIGHAQEALNRADPDVYRPVWINAFYDQAELDSLALAAYLSLHQYEHAEARAHRTLSVLRPDLQRSRAIATARLAHAQLGQADLEPAINTAMSIPNQGPARHPRVTGMLDAFGRRLHAIVPDSTHTQLWDQYAQDTRRNPA</sequence>
<organism evidence="1 2">
    <name type="scientific">Streptacidiphilus cavernicola</name>
    <dbReference type="NCBI Taxonomy" id="3342716"/>
    <lineage>
        <taxon>Bacteria</taxon>
        <taxon>Bacillati</taxon>
        <taxon>Actinomycetota</taxon>
        <taxon>Actinomycetes</taxon>
        <taxon>Kitasatosporales</taxon>
        <taxon>Streptomycetaceae</taxon>
        <taxon>Streptacidiphilus</taxon>
    </lineage>
</organism>
<dbReference type="Proteomes" id="UP001592531">
    <property type="component" value="Unassembled WGS sequence"/>
</dbReference>
<dbReference type="SUPFAM" id="SSF48452">
    <property type="entry name" value="TPR-like"/>
    <property type="match status" value="1"/>
</dbReference>